<evidence type="ECO:0000256" key="3">
    <source>
        <dbReference type="ARBA" id="ARBA00022692"/>
    </source>
</evidence>
<dbReference type="EMBL" id="VSSQ01002630">
    <property type="protein sequence ID" value="MPM16533.1"/>
    <property type="molecule type" value="Genomic_DNA"/>
</dbReference>
<dbReference type="Pfam" id="PF02687">
    <property type="entry name" value="FtsX"/>
    <property type="match status" value="1"/>
</dbReference>
<evidence type="ECO:0000256" key="7">
    <source>
        <dbReference type="SAM" id="Phobius"/>
    </source>
</evidence>
<evidence type="ECO:0000313" key="9">
    <source>
        <dbReference type="EMBL" id="MPM16533.1"/>
    </source>
</evidence>
<sequence>MGNALKSLKRIKLIAFLTILQLSIGLTLLNTGSIIKQENENKPKNLERLFDFENTYLVETKVYDNKNSKSDKIITSADFNKIEKSYNALTDLKDKGIIFNNFIYYCGGGGNPIISSEGSAGKSDIAKEYLPEEYHNLDENTLIRNTSEININEEFFNLYKINIVEGRNFTSSDFNINSKEEPIPMIIGLDYKDKISIGDEFKYSVPDIDGGLINIKYKVIGFYDHNDMVMLGSKGKYVDGVTFSDAFVITPVVNDVLFLSNKVIMAQYGIWVNVPNSNSMDKVVDTLLPILEDDGFSLEITNMKDEVNRTKEVLEKSSVNASVLGLALTILSVMGVSSVMIGEINKRKKEFGIRITQGATLNTVSKEIFFEILLMSVFAGIVSLILIFLTDSNLLTIKIILKNLLTVIVIVSLISIIPILSLRRFNPIDLVKGD</sequence>
<reference evidence="9" key="1">
    <citation type="submission" date="2019-08" db="EMBL/GenBank/DDBJ databases">
        <authorList>
            <person name="Kucharzyk K."/>
            <person name="Murdoch R.W."/>
            <person name="Higgins S."/>
            <person name="Loffler F."/>
        </authorList>
    </citation>
    <scope>NUCLEOTIDE SEQUENCE</scope>
</reference>
<comment type="similarity">
    <text evidence="6">Belongs to the ABC-4 integral membrane protein family.</text>
</comment>
<evidence type="ECO:0000256" key="5">
    <source>
        <dbReference type="ARBA" id="ARBA00023136"/>
    </source>
</evidence>
<feature type="transmembrane region" description="Helical" evidence="7">
    <location>
        <begin position="368"/>
        <end position="388"/>
    </location>
</feature>
<comment type="subcellular location">
    <subcellularLocation>
        <location evidence="1">Cell membrane</location>
        <topology evidence="1">Multi-pass membrane protein</topology>
    </subcellularLocation>
</comment>
<evidence type="ECO:0000256" key="2">
    <source>
        <dbReference type="ARBA" id="ARBA00022475"/>
    </source>
</evidence>
<evidence type="ECO:0000256" key="4">
    <source>
        <dbReference type="ARBA" id="ARBA00022989"/>
    </source>
</evidence>
<dbReference type="GO" id="GO:0022857">
    <property type="term" value="F:transmembrane transporter activity"/>
    <property type="evidence" value="ECO:0007669"/>
    <property type="project" value="TreeGrafter"/>
</dbReference>
<gene>
    <name evidence="9" type="ORF">SDC9_62914</name>
</gene>
<name>A0A644XQK5_9ZZZZ</name>
<evidence type="ECO:0000256" key="6">
    <source>
        <dbReference type="ARBA" id="ARBA00038076"/>
    </source>
</evidence>
<protein>
    <recommendedName>
        <fullName evidence="8">ABC3 transporter permease C-terminal domain-containing protein</fullName>
    </recommendedName>
</protein>
<evidence type="ECO:0000256" key="1">
    <source>
        <dbReference type="ARBA" id="ARBA00004651"/>
    </source>
</evidence>
<proteinExistence type="inferred from homology"/>
<dbReference type="InterPro" id="IPR050250">
    <property type="entry name" value="Macrolide_Exporter_MacB"/>
</dbReference>
<keyword evidence="5 7" id="KW-0472">Membrane</keyword>
<dbReference type="PANTHER" id="PTHR30572:SF4">
    <property type="entry name" value="ABC TRANSPORTER PERMEASE YTRF"/>
    <property type="match status" value="1"/>
</dbReference>
<feature type="domain" description="ABC3 transporter permease C-terminal" evidence="8">
    <location>
        <begin position="323"/>
        <end position="427"/>
    </location>
</feature>
<keyword evidence="4 7" id="KW-1133">Transmembrane helix</keyword>
<keyword evidence="2" id="KW-1003">Cell membrane</keyword>
<dbReference type="InterPro" id="IPR003838">
    <property type="entry name" value="ABC3_permease_C"/>
</dbReference>
<organism evidence="9">
    <name type="scientific">bioreactor metagenome</name>
    <dbReference type="NCBI Taxonomy" id="1076179"/>
    <lineage>
        <taxon>unclassified sequences</taxon>
        <taxon>metagenomes</taxon>
        <taxon>ecological metagenomes</taxon>
    </lineage>
</organism>
<dbReference type="PANTHER" id="PTHR30572">
    <property type="entry name" value="MEMBRANE COMPONENT OF TRANSPORTER-RELATED"/>
    <property type="match status" value="1"/>
</dbReference>
<dbReference type="GO" id="GO:0005886">
    <property type="term" value="C:plasma membrane"/>
    <property type="evidence" value="ECO:0007669"/>
    <property type="project" value="UniProtKB-SubCell"/>
</dbReference>
<dbReference type="AlphaFoldDB" id="A0A644XQK5"/>
<feature type="transmembrane region" description="Helical" evidence="7">
    <location>
        <begin position="321"/>
        <end position="341"/>
    </location>
</feature>
<keyword evidence="3 7" id="KW-0812">Transmembrane</keyword>
<accession>A0A644XQK5</accession>
<evidence type="ECO:0000259" key="8">
    <source>
        <dbReference type="Pfam" id="PF02687"/>
    </source>
</evidence>
<feature type="transmembrane region" description="Helical" evidence="7">
    <location>
        <begin position="400"/>
        <end position="422"/>
    </location>
</feature>
<comment type="caution">
    <text evidence="9">The sequence shown here is derived from an EMBL/GenBank/DDBJ whole genome shotgun (WGS) entry which is preliminary data.</text>
</comment>